<accession>A0A1G9SW75</accession>
<dbReference type="STRING" id="563176.SAMN04488090_3322"/>
<dbReference type="PROSITE" id="PS51257">
    <property type="entry name" value="PROKAR_LIPOPROTEIN"/>
    <property type="match status" value="1"/>
</dbReference>
<protein>
    <submittedName>
        <fullName evidence="5">HlyD family secretion protein</fullName>
    </submittedName>
</protein>
<dbReference type="Gene3D" id="2.40.30.170">
    <property type="match status" value="1"/>
</dbReference>
<dbReference type="InterPro" id="IPR050465">
    <property type="entry name" value="UPF0194_transport"/>
</dbReference>
<dbReference type="PANTHER" id="PTHR32347:SF23">
    <property type="entry name" value="BLL5650 PROTEIN"/>
    <property type="match status" value="1"/>
</dbReference>
<dbReference type="PANTHER" id="PTHR32347">
    <property type="entry name" value="EFFLUX SYSTEM COMPONENT YKNX-RELATED"/>
    <property type="match status" value="1"/>
</dbReference>
<proteinExistence type="predicted"/>
<evidence type="ECO:0000313" key="5">
    <source>
        <dbReference type="EMBL" id="SDM39719.1"/>
    </source>
</evidence>
<evidence type="ECO:0000313" key="6">
    <source>
        <dbReference type="Proteomes" id="UP000198901"/>
    </source>
</evidence>
<evidence type="ECO:0000256" key="1">
    <source>
        <dbReference type="ARBA" id="ARBA00004196"/>
    </source>
</evidence>
<feature type="coiled-coil region" evidence="3">
    <location>
        <begin position="94"/>
        <end position="159"/>
    </location>
</feature>
<dbReference type="Pfam" id="PF25917">
    <property type="entry name" value="BSH_RND"/>
    <property type="match status" value="1"/>
</dbReference>
<gene>
    <name evidence="5" type="ORF">SAMN04488090_3322</name>
</gene>
<evidence type="ECO:0000256" key="3">
    <source>
        <dbReference type="SAM" id="Coils"/>
    </source>
</evidence>
<dbReference type="InterPro" id="IPR058625">
    <property type="entry name" value="MdtA-like_BSH"/>
</dbReference>
<sequence length="310" mass="34203">MKSTFFLIPFLMLAGCRPAEKDFDASGSFESDEVIVSAQIAGQILSLPVHEGDRLSAGADIGRVDATTASLQKAQVEASIGTLRQKTADVNPQLALIRRQLAVQEAQLAQQLREKQRLTNLVSASAAPRKQLEDITAVVDQLEKQLDVTRQQLQVTQTSVATQNRGILSEQAPLEKSVAQFDEQIRKGHIINPVSGTILTQYAYQGEFATVGKPLYKIANVDTLTLRAYVSGEQLPVLKLGQSVKVRIDDGKQGFREYPGTLYWISSQAEFTPKTIQTKDERANLVYAVKVRVKNDGYLKIGMYGEMLLH</sequence>
<dbReference type="GO" id="GO:0030313">
    <property type="term" value="C:cell envelope"/>
    <property type="evidence" value="ECO:0007669"/>
    <property type="project" value="UniProtKB-SubCell"/>
</dbReference>
<organism evidence="5 6">
    <name type="scientific">Siphonobacter aquaeclarae</name>
    <dbReference type="NCBI Taxonomy" id="563176"/>
    <lineage>
        <taxon>Bacteria</taxon>
        <taxon>Pseudomonadati</taxon>
        <taxon>Bacteroidota</taxon>
        <taxon>Cytophagia</taxon>
        <taxon>Cytophagales</taxon>
        <taxon>Cytophagaceae</taxon>
        <taxon>Siphonobacter</taxon>
    </lineage>
</organism>
<dbReference type="RefSeq" id="WP_093204664.1">
    <property type="nucleotide sequence ID" value="NZ_FNGS01000006.1"/>
</dbReference>
<keyword evidence="6" id="KW-1185">Reference proteome</keyword>
<dbReference type="OrthoDB" id="9778236at2"/>
<comment type="subcellular location">
    <subcellularLocation>
        <location evidence="1">Cell envelope</location>
    </subcellularLocation>
</comment>
<reference evidence="5 6" key="1">
    <citation type="submission" date="2016-10" db="EMBL/GenBank/DDBJ databases">
        <authorList>
            <person name="de Groot N.N."/>
        </authorList>
    </citation>
    <scope>NUCLEOTIDE SEQUENCE [LARGE SCALE GENOMIC DNA]</scope>
    <source>
        <strain evidence="5 6">DSM 21668</strain>
    </source>
</reference>
<evidence type="ECO:0000259" key="4">
    <source>
        <dbReference type="Pfam" id="PF25917"/>
    </source>
</evidence>
<dbReference type="AlphaFoldDB" id="A0A1G9SW75"/>
<dbReference type="Gene3D" id="2.40.50.100">
    <property type="match status" value="1"/>
</dbReference>
<evidence type="ECO:0000256" key="2">
    <source>
        <dbReference type="ARBA" id="ARBA00023054"/>
    </source>
</evidence>
<dbReference type="Proteomes" id="UP000198901">
    <property type="component" value="Unassembled WGS sequence"/>
</dbReference>
<name>A0A1G9SW75_9BACT</name>
<keyword evidence="2 3" id="KW-0175">Coiled coil</keyword>
<dbReference type="EMBL" id="FNGS01000006">
    <property type="protein sequence ID" value="SDM39719.1"/>
    <property type="molecule type" value="Genomic_DNA"/>
</dbReference>
<feature type="domain" description="Multidrug resistance protein MdtA-like barrel-sandwich hybrid" evidence="4">
    <location>
        <begin position="34"/>
        <end position="215"/>
    </location>
</feature>